<dbReference type="PANTHER" id="PTHR35936">
    <property type="entry name" value="MEMBRANE-BOUND LYTIC MUREIN TRANSGLYCOSYLASE F"/>
    <property type="match status" value="1"/>
</dbReference>
<comment type="similarity">
    <text evidence="2 4">Belongs to the bacterial solute-binding protein 3 family.</text>
</comment>
<dbReference type="SMART" id="SM00062">
    <property type="entry name" value="PBPb"/>
    <property type="match status" value="1"/>
</dbReference>
<evidence type="ECO:0000256" key="2">
    <source>
        <dbReference type="ARBA" id="ARBA00010333"/>
    </source>
</evidence>
<evidence type="ECO:0000256" key="1">
    <source>
        <dbReference type="ARBA" id="ARBA00004196"/>
    </source>
</evidence>
<feature type="region of interest" description="Disordered" evidence="5">
    <location>
        <begin position="292"/>
        <end position="312"/>
    </location>
</feature>
<organism evidence="8 9">
    <name type="scientific">Planosporangium mesophilum</name>
    <dbReference type="NCBI Taxonomy" id="689768"/>
    <lineage>
        <taxon>Bacteria</taxon>
        <taxon>Bacillati</taxon>
        <taxon>Actinomycetota</taxon>
        <taxon>Actinomycetes</taxon>
        <taxon>Micromonosporales</taxon>
        <taxon>Micromonosporaceae</taxon>
        <taxon>Planosporangium</taxon>
    </lineage>
</organism>
<reference evidence="8" key="1">
    <citation type="submission" date="2021-01" db="EMBL/GenBank/DDBJ databases">
        <title>Whole genome shotgun sequence of Planosporangium mesophilum NBRC 109066.</title>
        <authorList>
            <person name="Komaki H."/>
            <person name="Tamura T."/>
        </authorList>
    </citation>
    <scope>NUCLEOTIDE SEQUENCE</scope>
    <source>
        <strain evidence="8">NBRC 109066</strain>
    </source>
</reference>
<feature type="compositionally biased region" description="Low complexity" evidence="5">
    <location>
        <begin position="298"/>
        <end position="312"/>
    </location>
</feature>
<dbReference type="CDD" id="cd01004">
    <property type="entry name" value="PBP2_MidA_like"/>
    <property type="match status" value="1"/>
</dbReference>
<dbReference type="GO" id="GO:0030313">
    <property type="term" value="C:cell envelope"/>
    <property type="evidence" value="ECO:0007669"/>
    <property type="project" value="UniProtKB-SubCell"/>
</dbReference>
<dbReference type="PROSITE" id="PS51257">
    <property type="entry name" value="PROKAR_LIPOPROTEIN"/>
    <property type="match status" value="1"/>
</dbReference>
<evidence type="ECO:0000259" key="7">
    <source>
        <dbReference type="SMART" id="SM00062"/>
    </source>
</evidence>
<proteinExistence type="inferred from homology"/>
<dbReference type="EMBL" id="BOON01000010">
    <property type="protein sequence ID" value="GII21659.1"/>
    <property type="molecule type" value="Genomic_DNA"/>
</dbReference>
<feature type="signal peptide" evidence="6">
    <location>
        <begin position="1"/>
        <end position="24"/>
    </location>
</feature>
<comment type="caution">
    <text evidence="8">The sequence shown here is derived from an EMBL/GenBank/DDBJ whole genome shotgun (WGS) entry which is preliminary data.</text>
</comment>
<dbReference type="PROSITE" id="PS01039">
    <property type="entry name" value="SBP_BACTERIAL_3"/>
    <property type="match status" value="1"/>
</dbReference>
<dbReference type="Pfam" id="PF00497">
    <property type="entry name" value="SBP_bac_3"/>
    <property type="match status" value="1"/>
</dbReference>
<dbReference type="InterPro" id="IPR001638">
    <property type="entry name" value="Solute-binding_3/MltF_N"/>
</dbReference>
<name>A0A8J3TB58_9ACTN</name>
<dbReference type="RefSeq" id="WP_168114740.1">
    <property type="nucleotide sequence ID" value="NZ_BOON01000010.1"/>
</dbReference>
<feature type="chain" id="PRO_5035327704" evidence="6">
    <location>
        <begin position="25"/>
        <end position="312"/>
    </location>
</feature>
<evidence type="ECO:0000256" key="4">
    <source>
        <dbReference type="RuleBase" id="RU003744"/>
    </source>
</evidence>
<feature type="domain" description="Solute-binding protein family 3/N-terminal" evidence="7">
    <location>
        <begin position="59"/>
        <end position="288"/>
    </location>
</feature>
<sequence>MFLPNRGKGAALTLAAAAVTLSMAACGGSGGSGTGGTTNTTVDKALADKVPAAIKADGKILVGSDTTYAPSEFLGPDGKTAQGFDVDLFKAVAEKLGLKAEFQTATFGDIIPGVTESGKYEIGVSSFTVNPERLAKANMVTYYSAGTHWLTKKGNPAGIKPDEACGKKIAVQKDTVQVDDITARSKACTDAGKPAITIDPYPAQDSATNAVVTGKDDAMLADSPVIAYAVKQTNGQLETLGAIYDSAPYGYVIKKDQTAFAEAVRDAVKALIADGSYKKILEQWNVQAGAISNPELNPSADGGAAPSPSASS</sequence>
<evidence type="ECO:0000313" key="8">
    <source>
        <dbReference type="EMBL" id="GII21659.1"/>
    </source>
</evidence>
<dbReference type="SUPFAM" id="SSF53850">
    <property type="entry name" value="Periplasmic binding protein-like II"/>
    <property type="match status" value="1"/>
</dbReference>
<protein>
    <submittedName>
        <fullName evidence="8">ABC transporter substrate-binding protein</fullName>
    </submittedName>
</protein>
<dbReference type="Gene3D" id="3.40.190.10">
    <property type="entry name" value="Periplasmic binding protein-like II"/>
    <property type="match status" value="2"/>
</dbReference>
<evidence type="ECO:0000256" key="3">
    <source>
        <dbReference type="ARBA" id="ARBA00022729"/>
    </source>
</evidence>
<comment type="subcellular location">
    <subcellularLocation>
        <location evidence="1">Cell envelope</location>
    </subcellularLocation>
</comment>
<dbReference type="AlphaFoldDB" id="A0A8J3TB58"/>
<dbReference type="PANTHER" id="PTHR35936:SF17">
    <property type="entry name" value="ARGININE-BINDING EXTRACELLULAR PROTEIN ARTP"/>
    <property type="match status" value="1"/>
</dbReference>
<dbReference type="InterPro" id="IPR018313">
    <property type="entry name" value="SBP_3_CS"/>
</dbReference>
<evidence type="ECO:0000313" key="9">
    <source>
        <dbReference type="Proteomes" id="UP000599074"/>
    </source>
</evidence>
<gene>
    <name evidence="8" type="ORF">Pme01_12560</name>
</gene>
<accession>A0A8J3TB58</accession>
<keyword evidence="9" id="KW-1185">Reference proteome</keyword>
<keyword evidence="3 6" id="KW-0732">Signal</keyword>
<dbReference type="Proteomes" id="UP000599074">
    <property type="component" value="Unassembled WGS sequence"/>
</dbReference>
<evidence type="ECO:0000256" key="5">
    <source>
        <dbReference type="SAM" id="MobiDB-lite"/>
    </source>
</evidence>
<evidence type="ECO:0000256" key="6">
    <source>
        <dbReference type="SAM" id="SignalP"/>
    </source>
</evidence>